<protein>
    <submittedName>
        <fullName evidence="1">Uncharacterized protein</fullName>
    </submittedName>
</protein>
<dbReference type="EMBL" id="BARS01030013">
    <property type="protein sequence ID" value="GAG16909.1"/>
    <property type="molecule type" value="Genomic_DNA"/>
</dbReference>
<accession>X0VF94</accession>
<proteinExistence type="predicted"/>
<name>X0VF94_9ZZZZ</name>
<sequence length="122" mass="12855">MRKFVTITAVLAMTALAANAAITYDFSFVGTKVLTASTVNVYDLVVTVTGTYVDANFDTKPSDWTNAVLDIDLATGSFYLDAMGGGGTEPNPLFFPAFPDLEWDTYAAVPAGHPSLASFAGT</sequence>
<organism evidence="1">
    <name type="scientific">marine sediment metagenome</name>
    <dbReference type="NCBI Taxonomy" id="412755"/>
    <lineage>
        <taxon>unclassified sequences</taxon>
        <taxon>metagenomes</taxon>
        <taxon>ecological metagenomes</taxon>
    </lineage>
</organism>
<reference evidence="1" key="1">
    <citation type="journal article" date="2014" name="Front. Microbiol.">
        <title>High frequency of phylogenetically diverse reductive dehalogenase-homologous genes in deep subseafloor sedimentary metagenomes.</title>
        <authorList>
            <person name="Kawai M."/>
            <person name="Futagami T."/>
            <person name="Toyoda A."/>
            <person name="Takaki Y."/>
            <person name="Nishi S."/>
            <person name="Hori S."/>
            <person name="Arai W."/>
            <person name="Tsubouchi T."/>
            <person name="Morono Y."/>
            <person name="Uchiyama I."/>
            <person name="Ito T."/>
            <person name="Fujiyama A."/>
            <person name="Inagaki F."/>
            <person name="Takami H."/>
        </authorList>
    </citation>
    <scope>NUCLEOTIDE SEQUENCE</scope>
    <source>
        <strain evidence="1">Expedition CK06-06</strain>
    </source>
</reference>
<gene>
    <name evidence="1" type="ORF">S01H1_46847</name>
</gene>
<comment type="caution">
    <text evidence="1">The sequence shown here is derived from an EMBL/GenBank/DDBJ whole genome shotgun (WGS) entry which is preliminary data.</text>
</comment>
<evidence type="ECO:0000313" key="1">
    <source>
        <dbReference type="EMBL" id="GAG16909.1"/>
    </source>
</evidence>
<feature type="non-terminal residue" evidence="1">
    <location>
        <position position="122"/>
    </location>
</feature>
<dbReference type="AlphaFoldDB" id="X0VF94"/>